<organism evidence="1 2">
    <name type="scientific">Gossypium australe</name>
    <dbReference type="NCBI Taxonomy" id="47621"/>
    <lineage>
        <taxon>Eukaryota</taxon>
        <taxon>Viridiplantae</taxon>
        <taxon>Streptophyta</taxon>
        <taxon>Embryophyta</taxon>
        <taxon>Tracheophyta</taxon>
        <taxon>Spermatophyta</taxon>
        <taxon>Magnoliopsida</taxon>
        <taxon>eudicotyledons</taxon>
        <taxon>Gunneridae</taxon>
        <taxon>Pentapetalae</taxon>
        <taxon>rosids</taxon>
        <taxon>malvids</taxon>
        <taxon>Malvales</taxon>
        <taxon>Malvaceae</taxon>
        <taxon>Malvoideae</taxon>
        <taxon>Gossypium</taxon>
    </lineage>
</organism>
<dbReference type="EMBL" id="SMMG02000006">
    <property type="protein sequence ID" value="KAA3469129.1"/>
    <property type="molecule type" value="Genomic_DNA"/>
</dbReference>
<name>A0A5B6VIM2_9ROSI</name>
<protein>
    <submittedName>
        <fullName evidence="1">Uncharacterized protein</fullName>
    </submittedName>
</protein>
<comment type="caution">
    <text evidence="1">The sequence shown here is derived from an EMBL/GenBank/DDBJ whole genome shotgun (WGS) entry which is preliminary data.</text>
</comment>
<reference evidence="2" key="1">
    <citation type="journal article" date="2019" name="Plant Biotechnol. J.">
        <title>Genome sequencing of the Australian wild diploid species Gossypium australe highlights disease resistance and delayed gland morphogenesis.</title>
        <authorList>
            <person name="Cai Y."/>
            <person name="Cai X."/>
            <person name="Wang Q."/>
            <person name="Wang P."/>
            <person name="Zhang Y."/>
            <person name="Cai C."/>
            <person name="Xu Y."/>
            <person name="Wang K."/>
            <person name="Zhou Z."/>
            <person name="Wang C."/>
            <person name="Geng S."/>
            <person name="Li B."/>
            <person name="Dong Q."/>
            <person name="Hou Y."/>
            <person name="Wang H."/>
            <person name="Ai P."/>
            <person name="Liu Z."/>
            <person name="Yi F."/>
            <person name="Sun M."/>
            <person name="An G."/>
            <person name="Cheng J."/>
            <person name="Zhang Y."/>
            <person name="Shi Q."/>
            <person name="Xie Y."/>
            <person name="Shi X."/>
            <person name="Chang Y."/>
            <person name="Huang F."/>
            <person name="Chen Y."/>
            <person name="Hong S."/>
            <person name="Mi L."/>
            <person name="Sun Q."/>
            <person name="Zhang L."/>
            <person name="Zhou B."/>
            <person name="Peng R."/>
            <person name="Zhang X."/>
            <person name="Liu F."/>
        </authorList>
    </citation>
    <scope>NUCLEOTIDE SEQUENCE [LARGE SCALE GENOMIC DNA]</scope>
    <source>
        <strain evidence="2">cv. PA1801</strain>
    </source>
</reference>
<dbReference type="AlphaFoldDB" id="A0A5B6VIM2"/>
<accession>A0A5B6VIM2</accession>
<dbReference type="OrthoDB" id="975181at2759"/>
<sequence>METYYEPKFIIGKSSFKNKCILHMEEYMGDEESASGRNVLSHPIDNCTLVYVVGLIDSNRREWKEKLISNTFNEVNVGRILRIPLAAIPQEDEVA</sequence>
<gene>
    <name evidence="1" type="ORF">EPI10_014950</name>
</gene>
<evidence type="ECO:0000313" key="2">
    <source>
        <dbReference type="Proteomes" id="UP000325315"/>
    </source>
</evidence>
<dbReference type="Proteomes" id="UP000325315">
    <property type="component" value="Unassembled WGS sequence"/>
</dbReference>
<proteinExistence type="predicted"/>
<evidence type="ECO:0000313" key="1">
    <source>
        <dbReference type="EMBL" id="KAA3469129.1"/>
    </source>
</evidence>
<keyword evidence="2" id="KW-1185">Reference proteome</keyword>